<keyword evidence="4" id="KW-1185">Reference proteome</keyword>
<dbReference type="PANTHER" id="PTHR30401:SF0">
    <property type="entry name" value="TRNA 2-SELENOURIDINE SYNTHASE"/>
    <property type="match status" value="1"/>
</dbReference>
<dbReference type="AlphaFoldDB" id="A0A0P1GS11"/>
<sequence length="355" mass="38282">MVDRVTFSCLADIKAAGFDDIIDVRAPAEFADDHLPGAMSLPVFSDAERAEVGTIYVQEDPFKARKVGAALVAKNAARHLETALADRPGGWRPLVYCWRGGQRSGSFASILHQIGWRVSLIEGGYKSYRRLVVQMLYDAPLPDQLVLIDGGTGTGKTALLAELAAQGAQVLDLEALAQHRGSLLGGQAGGQPSQKTFESRLAMALVGMDLARPVFVEAESAKIGRLRLPPSLWQAMLRADHIRLEAPLAARAQYLAGSYGDVVADMAELQARLSHLVPFHGHELVERWQAMALGGDHQALAAELVAQHYDPSYARATRRARDPLAVIELAGMGRAELFAVAQQVLAMEFNASAEG</sequence>
<dbReference type="InterPro" id="IPR058840">
    <property type="entry name" value="AAA_SelU"/>
</dbReference>
<evidence type="ECO:0000256" key="1">
    <source>
        <dbReference type="ARBA" id="ARBA00023266"/>
    </source>
</evidence>
<dbReference type="PANTHER" id="PTHR30401">
    <property type="entry name" value="TRNA 2-SELENOURIDINE SYNTHASE"/>
    <property type="match status" value="1"/>
</dbReference>
<feature type="domain" description="Rhodanese" evidence="2">
    <location>
        <begin position="21"/>
        <end position="137"/>
    </location>
</feature>
<dbReference type="NCBIfam" id="TIGR03167">
    <property type="entry name" value="tRNA_sel_U_synt"/>
    <property type="match status" value="1"/>
</dbReference>
<proteinExistence type="predicted"/>
<evidence type="ECO:0000313" key="3">
    <source>
        <dbReference type="EMBL" id="CUH85551.1"/>
    </source>
</evidence>
<keyword evidence="3" id="KW-0808">Transferase</keyword>
<dbReference type="Proteomes" id="UP000051681">
    <property type="component" value="Unassembled WGS sequence"/>
</dbReference>
<evidence type="ECO:0000259" key="2">
    <source>
        <dbReference type="PROSITE" id="PS50206"/>
    </source>
</evidence>
<organism evidence="3 4">
    <name type="scientific">Thalassovita mediterranea</name>
    <dbReference type="NCBI Taxonomy" id="340021"/>
    <lineage>
        <taxon>Bacteria</taxon>
        <taxon>Pseudomonadati</taxon>
        <taxon>Pseudomonadota</taxon>
        <taxon>Alphaproteobacteria</taxon>
        <taxon>Rhodobacterales</taxon>
        <taxon>Roseobacteraceae</taxon>
        <taxon>Thalassovita</taxon>
    </lineage>
</organism>
<dbReference type="SMART" id="SM00450">
    <property type="entry name" value="RHOD"/>
    <property type="match status" value="1"/>
</dbReference>
<dbReference type="EC" id="2.9.1.-" evidence="3"/>
<name>A0A0P1GS11_9RHOB</name>
<dbReference type="PROSITE" id="PS50206">
    <property type="entry name" value="RHODANESE_3"/>
    <property type="match status" value="1"/>
</dbReference>
<protein>
    <submittedName>
        <fullName evidence="3">tRNA 2-selenouridine synthase</fullName>
        <ecNumber evidence="3">2.9.1.-</ecNumber>
    </submittedName>
</protein>
<gene>
    <name evidence="3" type="primary">selU</name>
    <name evidence="3" type="ORF">TM5383_02785</name>
</gene>
<dbReference type="RefSeq" id="WP_058319627.1">
    <property type="nucleotide sequence ID" value="NZ_CYSF01000017.1"/>
</dbReference>
<evidence type="ECO:0000313" key="4">
    <source>
        <dbReference type="Proteomes" id="UP000051681"/>
    </source>
</evidence>
<dbReference type="Gene3D" id="3.40.250.10">
    <property type="entry name" value="Rhodanese-like domain"/>
    <property type="match status" value="1"/>
</dbReference>
<dbReference type="EMBL" id="CYSF01000017">
    <property type="protein sequence ID" value="CUH85551.1"/>
    <property type="molecule type" value="Genomic_DNA"/>
</dbReference>
<dbReference type="InterPro" id="IPR001307">
    <property type="entry name" value="Thiosulphate_STrfase_CS"/>
</dbReference>
<dbReference type="STRING" id="340021.TM5383_02785"/>
<dbReference type="SUPFAM" id="SSF52821">
    <property type="entry name" value="Rhodanese/Cell cycle control phosphatase"/>
    <property type="match status" value="1"/>
</dbReference>
<dbReference type="Pfam" id="PF26341">
    <property type="entry name" value="AAA_SelU"/>
    <property type="match status" value="1"/>
</dbReference>
<dbReference type="InterPro" id="IPR017582">
    <property type="entry name" value="SelU"/>
</dbReference>
<dbReference type="NCBIfam" id="NF008752">
    <property type="entry name" value="PRK11784.1-4"/>
    <property type="match status" value="1"/>
</dbReference>
<dbReference type="InterPro" id="IPR001763">
    <property type="entry name" value="Rhodanese-like_dom"/>
</dbReference>
<dbReference type="GO" id="GO:0004792">
    <property type="term" value="F:thiosulfate-cyanide sulfurtransferase activity"/>
    <property type="evidence" value="ECO:0007669"/>
    <property type="project" value="InterPro"/>
</dbReference>
<reference evidence="3 4" key="1">
    <citation type="submission" date="2015-09" db="EMBL/GenBank/DDBJ databases">
        <authorList>
            <consortium name="Swine Surveillance"/>
        </authorList>
    </citation>
    <scope>NUCLEOTIDE SEQUENCE [LARGE SCALE GENOMIC DNA]</scope>
    <source>
        <strain evidence="3 4">CECT 8383</strain>
    </source>
</reference>
<dbReference type="CDD" id="cd01520">
    <property type="entry name" value="RHOD_YbbB"/>
    <property type="match status" value="1"/>
</dbReference>
<keyword evidence="1" id="KW-0711">Selenium</keyword>
<dbReference type="Pfam" id="PF00581">
    <property type="entry name" value="Rhodanese"/>
    <property type="match status" value="1"/>
</dbReference>
<dbReference type="NCBIfam" id="NF008750">
    <property type="entry name" value="PRK11784.1-2"/>
    <property type="match status" value="1"/>
</dbReference>
<dbReference type="PROSITE" id="PS00380">
    <property type="entry name" value="RHODANESE_1"/>
    <property type="match status" value="1"/>
</dbReference>
<dbReference type="GO" id="GO:0043828">
    <property type="term" value="F:tRNA 2-selenouridine synthase activity"/>
    <property type="evidence" value="ECO:0007669"/>
    <property type="project" value="InterPro"/>
</dbReference>
<dbReference type="InterPro" id="IPR036873">
    <property type="entry name" value="Rhodanese-like_dom_sf"/>
</dbReference>
<accession>A0A0P1GS11</accession>
<dbReference type="GO" id="GO:0002098">
    <property type="term" value="P:tRNA wobble uridine modification"/>
    <property type="evidence" value="ECO:0007669"/>
    <property type="project" value="InterPro"/>
</dbReference>
<dbReference type="OrthoDB" id="9808735at2"/>